<dbReference type="Proteomes" id="UP000094527">
    <property type="component" value="Unassembled WGS sequence"/>
</dbReference>
<dbReference type="InterPro" id="IPR003599">
    <property type="entry name" value="Ig_sub"/>
</dbReference>
<dbReference type="InterPro" id="IPR013783">
    <property type="entry name" value="Ig-like_fold"/>
</dbReference>
<sequence>MSLSKIISLDYDNILQSEWPSLYVDSSDQVQALLGNIAELPCDLNAHIGEKIRLVLWSRNDTVIYSLDARDKALEEGQHWSNEQALGGRAYFRIATDPPSLVIENVKESDAGLYKCRLDFKNSPTVYHSVNLTVISKFLPIRFPI</sequence>
<feature type="domain" description="Ig-like" evidence="1">
    <location>
        <begin position="20"/>
        <end position="133"/>
    </location>
</feature>
<reference evidence="2 3" key="1">
    <citation type="journal article" date="2016" name="Genome Biol. Evol.">
        <title>Gene Family Evolution Reflects Adaptation to Soil Environmental Stressors in the Genome of the Collembolan Orchesella cincta.</title>
        <authorList>
            <person name="Faddeeva-Vakhrusheva A."/>
            <person name="Derks M.F."/>
            <person name="Anvar S.Y."/>
            <person name="Agamennone V."/>
            <person name="Suring W."/>
            <person name="Smit S."/>
            <person name="van Straalen N.M."/>
            <person name="Roelofs D."/>
        </authorList>
    </citation>
    <scope>NUCLEOTIDE SEQUENCE [LARGE SCALE GENOMIC DNA]</scope>
    <source>
        <tissue evidence="2">Mixed pool</tissue>
    </source>
</reference>
<dbReference type="Pfam" id="PF07686">
    <property type="entry name" value="V-set"/>
    <property type="match status" value="1"/>
</dbReference>
<evidence type="ECO:0000313" key="2">
    <source>
        <dbReference type="EMBL" id="ODM99481.1"/>
    </source>
</evidence>
<dbReference type="SUPFAM" id="SSF48726">
    <property type="entry name" value="Immunoglobulin"/>
    <property type="match status" value="1"/>
</dbReference>
<comment type="caution">
    <text evidence="2">The sequence shown here is derived from an EMBL/GenBank/DDBJ whole genome shotgun (WGS) entry which is preliminary data.</text>
</comment>
<proteinExistence type="predicted"/>
<gene>
    <name evidence="2" type="ORF">Ocin01_07197</name>
</gene>
<name>A0A1D2N2M9_ORCCI</name>
<dbReference type="InterPro" id="IPR013106">
    <property type="entry name" value="Ig_V-set"/>
</dbReference>
<dbReference type="AlphaFoldDB" id="A0A1D2N2M9"/>
<dbReference type="PANTHER" id="PTHR23278:SF25">
    <property type="entry name" value="GH14967P"/>
    <property type="match status" value="1"/>
</dbReference>
<dbReference type="Gene3D" id="2.60.40.10">
    <property type="entry name" value="Immunoglobulins"/>
    <property type="match status" value="1"/>
</dbReference>
<dbReference type="STRING" id="48709.A0A1D2N2M9"/>
<dbReference type="InterPro" id="IPR007110">
    <property type="entry name" value="Ig-like_dom"/>
</dbReference>
<evidence type="ECO:0000313" key="3">
    <source>
        <dbReference type="Proteomes" id="UP000094527"/>
    </source>
</evidence>
<dbReference type="EMBL" id="LJIJ01000278">
    <property type="protein sequence ID" value="ODM99481.1"/>
    <property type="molecule type" value="Genomic_DNA"/>
</dbReference>
<keyword evidence="3" id="KW-1185">Reference proteome</keyword>
<dbReference type="OMA" id="GRAFIPC"/>
<dbReference type="SMART" id="SM00409">
    <property type="entry name" value="IG"/>
    <property type="match status" value="1"/>
</dbReference>
<dbReference type="InterPro" id="IPR036179">
    <property type="entry name" value="Ig-like_dom_sf"/>
</dbReference>
<accession>A0A1D2N2M9</accession>
<organism evidence="2 3">
    <name type="scientific">Orchesella cincta</name>
    <name type="common">Springtail</name>
    <name type="synonym">Podura cincta</name>
    <dbReference type="NCBI Taxonomy" id="48709"/>
    <lineage>
        <taxon>Eukaryota</taxon>
        <taxon>Metazoa</taxon>
        <taxon>Ecdysozoa</taxon>
        <taxon>Arthropoda</taxon>
        <taxon>Hexapoda</taxon>
        <taxon>Collembola</taxon>
        <taxon>Entomobryomorpha</taxon>
        <taxon>Entomobryoidea</taxon>
        <taxon>Orchesellidae</taxon>
        <taxon>Orchesellinae</taxon>
        <taxon>Orchesella</taxon>
    </lineage>
</organism>
<dbReference type="PROSITE" id="PS50835">
    <property type="entry name" value="IG_LIKE"/>
    <property type="match status" value="1"/>
</dbReference>
<evidence type="ECO:0000259" key="1">
    <source>
        <dbReference type="PROSITE" id="PS50835"/>
    </source>
</evidence>
<protein>
    <submittedName>
        <fullName evidence="2">Butyrophilin subfamily 1 member A1</fullName>
    </submittedName>
</protein>
<dbReference type="OrthoDB" id="10055806at2759"/>
<dbReference type="PANTHER" id="PTHR23278">
    <property type="entry name" value="SIDESTEP PROTEIN"/>
    <property type="match status" value="1"/>
</dbReference>